<protein>
    <submittedName>
        <fullName evidence="1">Uncharacterized protein</fullName>
    </submittedName>
</protein>
<dbReference type="EMBL" id="FXYD01000006">
    <property type="protein sequence ID" value="SMX44540.1"/>
    <property type="molecule type" value="Genomic_DNA"/>
</dbReference>
<proteinExistence type="predicted"/>
<evidence type="ECO:0000313" key="2">
    <source>
        <dbReference type="Proteomes" id="UP000203464"/>
    </source>
</evidence>
<dbReference type="AlphaFoldDB" id="A0A238KPG7"/>
<dbReference type="Proteomes" id="UP000203464">
    <property type="component" value="Unassembled WGS sequence"/>
</dbReference>
<accession>A0A238KPG7</accession>
<organism evidence="1 2">
    <name type="scientific">Octadecabacter ascidiaceicola</name>
    <dbReference type="NCBI Taxonomy" id="1655543"/>
    <lineage>
        <taxon>Bacteria</taxon>
        <taxon>Pseudomonadati</taxon>
        <taxon>Pseudomonadota</taxon>
        <taxon>Alphaproteobacteria</taxon>
        <taxon>Rhodobacterales</taxon>
        <taxon>Roseobacteraceae</taxon>
        <taxon>Octadecabacter</taxon>
    </lineage>
</organism>
<dbReference type="RefSeq" id="WP_093997512.1">
    <property type="nucleotide sequence ID" value="NZ_FXYD01000006.1"/>
</dbReference>
<gene>
    <name evidence="1" type="ORF">OCA8868_03169</name>
</gene>
<keyword evidence="2" id="KW-1185">Reference proteome</keyword>
<reference evidence="2" key="1">
    <citation type="submission" date="2017-05" db="EMBL/GenBank/DDBJ databases">
        <authorList>
            <person name="Rodrigo-Torres L."/>
            <person name="Arahal R. D."/>
            <person name="Lucena T."/>
        </authorList>
    </citation>
    <scope>NUCLEOTIDE SEQUENCE [LARGE SCALE GENOMIC DNA]</scope>
    <source>
        <strain evidence="2">CECT 8868</strain>
    </source>
</reference>
<name>A0A238KPG7_9RHOB</name>
<evidence type="ECO:0000313" key="1">
    <source>
        <dbReference type="EMBL" id="SMX44540.1"/>
    </source>
</evidence>
<sequence length="181" mass="19700">MTTLQLTEMQRKLLEILDLALPNFRLKLNVTCIRLVTCFIAYAGAAHSDSIGGEGQGPLGFQSAFAEHSIVHPSGLIELRRDNAVGLTAHVASFWQWNVIEIPLDIVAVVDGLPATCVILTEKDAVSYGDCSFFLGSIEDGATSLLELIYIHDPALVECPDEQPGSDDQMTILNCTRGKRQ</sequence>